<dbReference type="EMBL" id="CP036498">
    <property type="protein sequence ID" value="QUS40403.1"/>
    <property type="molecule type" value="Genomic_DNA"/>
</dbReference>
<evidence type="ECO:0000256" key="2">
    <source>
        <dbReference type="SAM" id="Phobius"/>
    </source>
</evidence>
<keyword evidence="2" id="KW-0472">Membrane</keyword>
<accession>A0ABX8A9I8</accession>
<proteinExistence type="predicted"/>
<gene>
    <name evidence="3" type="ORF">RPMA_17365</name>
</gene>
<keyword evidence="2" id="KW-1133">Transmembrane helix</keyword>
<protein>
    <submittedName>
        <fullName evidence="3">Uncharacterized protein</fullName>
    </submittedName>
</protein>
<reference evidence="3 4" key="1">
    <citation type="submission" date="2019-02" db="EMBL/GenBank/DDBJ databases">
        <title>Emended description of the genus Rhodopseudomonas and description of Rhodopseudomonas albus sp. nov., a non-phototrophic, heavy-metal-tolerant bacterium isolated from garden soil.</title>
        <authorList>
            <person name="Bao Z."/>
            <person name="Cao W.W."/>
            <person name="Sato Y."/>
            <person name="Nishizawa T."/>
            <person name="Zhao J."/>
            <person name="Guo Y."/>
            <person name="Ohta H."/>
        </authorList>
    </citation>
    <scope>NUCLEOTIDE SEQUENCE [LARGE SCALE GENOMIC DNA]</scope>
    <source>
        <strain evidence="3 4">SK50-23</strain>
    </source>
</reference>
<feature type="region of interest" description="Disordered" evidence="1">
    <location>
        <begin position="1"/>
        <end position="22"/>
    </location>
</feature>
<organism evidence="3 4">
    <name type="scientific">Tardiphaga alba</name>
    <dbReference type="NCBI Taxonomy" id="340268"/>
    <lineage>
        <taxon>Bacteria</taxon>
        <taxon>Pseudomonadati</taxon>
        <taxon>Pseudomonadota</taxon>
        <taxon>Alphaproteobacteria</taxon>
        <taxon>Hyphomicrobiales</taxon>
        <taxon>Nitrobacteraceae</taxon>
        <taxon>Tardiphaga</taxon>
    </lineage>
</organism>
<evidence type="ECO:0000313" key="3">
    <source>
        <dbReference type="EMBL" id="QUS40403.1"/>
    </source>
</evidence>
<evidence type="ECO:0000256" key="1">
    <source>
        <dbReference type="SAM" id="MobiDB-lite"/>
    </source>
</evidence>
<keyword evidence="2" id="KW-0812">Transmembrane</keyword>
<keyword evidence="4" id="KW-1185">Reference proteome</keyword>
<evidence type="ECO:0000313" key="4">
    <source>
        <dbReference type="Proteomes" id="UP000682843"/>
    </source>
</evidence>
<feature type="transmembrane region" description="Helical" evidence="2">
    <location>
        <begin position="30"/>
        <end position="47"/>
    </location>
</feature>
<dbReference type="Proteomes" id="UP000682843">
    <property type="component" value="Chromosome"/>
</dbReference>
<name>A0ABX8A9I8_9BRAD</name>
<dbReference type="RefSeq" id="WP_211908989.1">
    <property type="nucleotide sequence ID" value="NZ_CP036498.1"/>
</dbReference>
<sequence length="71" mass="7494">MSPLPASRVSLSGKYHPRCGTEHQHKPAKALIGVALLIVLSFLLYEINGKAHGQTAVSAPGTHHAIAAESR</sequence>